<feature type="disulfide bond" evidence="1">
    <location>
        <begin position="33"/>
        <end position="224"/>
    </location>
</feature>
<keyword evidence="1" id="KW-1015">Disulfide bond</keyword>
<reference evidence="3" key="1">
    <citation type="submission" date="2020-01" db="EMBL/GenBank/DDBJ databases">
        <title>Genome Sequencing of Three Apophysomyces-Like Fungal Strains Confirms a Novel Fungal Genus in the Mucoromycota with divergent Burkholderia-like Endosymbiotic Bacteria.</title>
        <authorList>
            <person name="Stajich J.E."/>
            <person name="Macias A.M."/>
            <person name="Carter-House D."/>
            <person name="Lovett B."/>
            <person name="Kasson L.R."/>
            <person name="Berry K."/>
            <person name="Grigoriev I."/>
            <person name="Chang Y."/>
            <person name="Spatafora J."/>
            <person name="Kasson M.T."/>
        </authorList>
    </citation>
    <scope>NUCLEOTIDE SEQUENCE</scope>
    <source>
        <strain evidence="3">NRRL A-21654</strain>
    </source>
</reference>
<evidence type="ECO:0000256" key="2">
    <source>
        <dbReference type="SAM" id="SignalP"/>
    </source>
</evidence>
<dbReference type="PIRSF" id="PIRSF002703">
    <property type="entry name" value="Thaumatin"/>
    <property type="match status" value="1"/>
</dbReference>
<feature type="chain" id="PRO_5034135075" description="Thaumatin-like protein" evidence="2">
    <location>
        <begin position="19"/>
        <end position="225"/>
    </location>
</feature>
<dbReference type="Proteomes" id="UP000605846">
    <property type="component" value="Unassembled WGS sequence"/>
</dbReference>
<feature type="disulfide bond" evidence="1">
    <location>
        <begin position="139"/>
        <end position="197"/>
    </location>
</feature>
<keyword evidence="4" id="KW-1185">Reference proteome</keyword>
<feature type="disulfide bond" evidence="1">
    <location>
        <begin position="175"/>
        <end position="184"/>
    </location>
</feature>
<evidence type="ECO:0000313" key="4">
    <source>
        <dbReference type="Proteomes" id="UP000605846"/>
    </source>
</evidence>
<dbReference type="PROSITE" id="PS51367">
    <property type="entry name" value="THAUMATIN_2"/>
    <property type="match status" value="1"/>
</dbReference>
<dbReference type="Pfam" id="PF00314">
    <property type="entry name" value="Thaumatin"/>
    <property type="match status" value="1"/>
</dbReference>
<comment type="caution">
    <text evidence="3">The sequence shown here is derived from an EMBL/GenBank/DDBJ whole genome shotgun (WGS) entry which is preliminary data.</text>
</comment>
<evidence type="ECO:0000313" key="3">
    <source>
        <dbReference type="EMBL" id="KAF7732313.1"/>
    </source>
</evidence>
<feature type="disulfide bond" evidence="1">
    <location>
        <begin position="150"/>
        <end position="161"/>
    </location>
</feature>
<gene>
    <name evidence="3" type="ORF">EC973_005209</name>
</gene>
<dbReference type="EMBL" id="JABAYA010000003">
    <property type="protein sequence ID" value="KAF7732313.1"/>
    <property type="molecule type" value="Genomic_DNA"/>
</dbReference>
<dbReference type="SMART" id="SM00205">
    <property type="entry name" value="THN"/>
    <property type="match status" value="1"/>
</dbReference>
<dbReference type="AlphaFoldDB" id="A0A8H7BZ42"/>
<evidence type="ECO:0000256" key="1">
    <source>
        <dbReference type="PIRSR" id="PIRSR002703-1"/>
    </source>
</evidence>
<proteinExistence type="predicted"/>
<dbReference type="SUPFAM" id="SSF49870">
    <property type="entry name" value="Osmotin, thaumatin-like protein"/>
    <property type="match status" value="1"/>
</dbReference>
<keyword evidence="2" id="KW-0732">Signal</keyword>
<dbReference type="Gene3D" id="2.60.110.10">
    <property type="entry name" value="Thaumatin"/>
    <property type="match status" value="1"/>
</dbReference>
<protein>
    <recommendedName>
        <fullName evidence="5">Thaumatin-like protein</fullName>
    </recommendedName>
</protein>
<evidence type="ECO:0008006" key="5">
    <source>
        <dbReference type="Google" id="ProtNLM"/>
    </source>
</evidence>
<dbReference type="PANTHER" id="PTHR31048">
    <property type="entry name" value="OS03G0233200 PROTEIN"/>
    <property type="match status" value="1"/>
</dbReference>
<organism evidence="3 4">
    <name type="scientific">Apophysomyces ossiformis</name>
    <dbReference type="NCBI Taxonomy" id="679940"/>
    <lineage>
        <taxon>Eukaryota</taxon>
        <taxon>Fungi</taxon>
        <taxon>Fungi incertae sedis</taxon>
        <taxon>Mucoromycota</taxon>
        <taxon>Mucoromycotina</taxon>
        <taxon>Mucoromycetes</taxon>
        <taxon>Mucorales</taxon>
        <taxon>Mucorineae</taxon>
        <taxon>Mucoraceae</taxon>
        <taxon>Apophysomyces</taxon>
    </lineage>
</organism>
<feature type="signal peptide" evidence="2">
    <location>
        <begin position="1"/>
        <end position="18"/>
    </location>
</feature>
<sequence>MFFSTLISTLFAAGLVAAAPVDQSPRIEVQNSCGSKLYVGQSPNGQQYGSFVEVPAGGSHTFDFPMGWAGRIWGRTSCQGKSCTFAGIGAPATLAEFYLNGKETFYDISLVDGWNLPVKITPIGSNGNGTVGDSNAYLCGISTCSSLPSCPTGFETSDGGCMSACTKYRTDEYCCTGAYNTPECKTNSFAQDVKAACPNAYSYAYDDTTSAYMCDSVAYSVTFCA</sequence>
<dbReference type="OrthoDB" id="430315at2759"/>
<dbReference type="PRINTS" id="PR00347">
    <property type="entry name" value="THAUMATIN"/>
</dbReference>
<accession>A0A8H7BZ42</accession>
<dbReference type="InterPro" id="IPR037176">
    <property type="entry name" value="Osmotin/thaumatin-like_sf"/>
</dbReference>
<name>A0A8H7BZ42_9FUNG</name>
<dbReference type="InterPro" id="IPR001938">
    <property type="entry name" value="Thaumatin"/>
</dbReference>
<feature type="disulfide bond" evidence="1">
    <location>
        <begin position="165"/>
        <end position="174"/>
    </location>
</feature>